<reference evidence="5" key="2">
    <citation type="submission" date="2021-09" db="EMBL/GenBank/DDBJ databases">
        <authorList>
            <person name="Gilroy R."/>
        </authorList>
    </citation>
    <scope>NUCLEOTIDE SEQUENCE</scope>
    <source>
        <strain evidence="5">ChiGjej5B5-22894</strain>
    </source>
</reference>
<dbReference type="CDD" id="cd03255">
    <property type="entry name" value="ABC_MJ0796_LolCDE_FtsE"/>
    <property type="match status" value="1"/>
</dbReference>
<dbReference type="InterPro" id="IPR027417">
    <property type="entry name" value="P-loop_NTPase"/>
</dbReference>
<dbReference type="PANTHER" id="PTHR24220">
    <property type="entry name" value="IMPORT ATP-BINDING PROTEIN"/>
    <property type="match status" value="1"/>
</dbReference>
<dbReference type="InterPro" id="IPR015854">
    <property type="entry name" value="ABC_transpr_LolD-like"/>
</dbReference>
<dbReference type="PROSITE" id="PS50893">
    <property type="entry name" value="ABC_TRANSPORTER_2"/>
    <property type="match status" value="1"/>
</dbReference>
<dbReference type="GO" id="GO:0022857">
    <property type="term" value="F:transmembrane transporter activity"/>
    <property type="evidence" value="ECO:0007669"/>
    <property type="project" value="TreeGrafter"/>
</dbReference>
<evidence type="ECO:0000256" key="2">
    <source>
        <dbReference type="ARBA" id="ARBA00022741"/>
    </source>
</evidence>
<dbReference type="EMBL" id="DYUE01000198">
    <property type="protein sequence ID" value="HJG91775.1"/>
    <property type="molecule type" value="Genomic_DNA"/>
</dbReference>
<reference evidence="5" key="1">
    <citation type="journal article" date="2021" name="PeerJ">
        <title>Extensive microbial diversity within the chicken gut microbiome revealed by metagenomics and culture.</title>
        <authorList>
            <person name="Gilroy R."/>
            <person name="Ravi A."/>
            <person name="Getino M."/>
            <person name="Pursley I."/>
            <person name="Horton D.L."/>
            <person name="Alikhan N.F."/>
            <person name="Baker D."/>
            <person name="Gharbi K."/>
            <person name="Hall N."/>
            <person name="Watson M."/>
            <person name="Adriaenssens E.M."/>
            <person name="Foster-Nyarko E."/>
            <person name="Jarju S."/>
            <person name="Secka A."/>
            <person name="Antonio M."/>
            <person name="Oren A."/>
            <person name="Chaudhuri R.R."/>
            <person name="La Ragione R."/>
            <person name="Hildebrand F."/>
            <person name="Pallen M.J."/>
        </authorList>
    </citation>
    <scope>NUCLEOTIDE SEQUENCE</scope>
    <source>
        <strain evidence="5">ChiGjej5B5-22894</strain>
    </source>
</reference>
<dbReference type="GO" id="GO:0005886">
    <property type="term" value="C:plasma membrane"/>
    <property type="evidence" value="ECO:0007669"/>
    <property type="project" value="TreeGrafter"/>
</dbReference>
<feature type="domain" description="ABC transporter" evidence="4">
    <location>
        <begin position="20"/>
        <end position="254"/>
    </location>
</feature>
<name>A0A921SX96_9MICO</name>
<dbReference type="PANTHER" id="PTHR24220:SF685">
    <property type="entry name" value="ABC TRANSPORTER RELATED"/>
    <property type="match status" value="1"/>
</dbReference>
<dbReference type="Pfam" id="PF00005">
    <property type="entry name" value="ABC_tran"/>
    <property type="match status" value="1"/>
</dbReference>
<proteinExistence type="predicted"/>
<dbReference type="Proteomes" id="UP000742460">
    <property type="component" value="Unassembled WGS sequence"/>
</dbReference>
<comment type="caution">
    <text evidence="5">The sequence shown here is derived from an EMBL/GenBank/DDBJ whole genome shotgun (WGS) entry which is preliminary data.</text>
</comment>
<dbReference type="InterPro" id="IPR017911">
    <property type="entry name" value="MacB-like_ATP-bd"/>
</dbReference>
<evidence type="ECO:0000256" key="1">
    <source>
        <dbReference type="ARBA" id="ARBA00022448"/>
    </source>
</evidence>
<dbReference type="PROSITE" id="PS00211">
    <property type="entry name" value="ABC_TRANSPORTER_1"/>
    <property type="match status" value="1"/>
</dbReference>
<evidence type="ECO:0000313" key="5">
    <source>
        <dbReference type="EMBL" id="HJG91775.1"/>
    </source>
</evidence>
<gene>
    <name evidence="5" type="ORF">K8V81_08610</name>
</gene>
<sequence>MTTTATARTDRTTRSAPSALQLEAVRVTYPDGREADGSPRIATALDSADVAVDRGEFAVVLGPSGSGKSTLLSVAAGLVVPEQGRVLVDGTDLTALGERRRTEMRRERIGVVFQQPNLLPALTVADQLLVTAHLGGLRGRRLRAQQGRADELLERVGMAEYARRLPHELSGGQRQRVNIARALFTRPAVLLVDEPTSALDHDRARSIVELLVGVTRELSVATVMVTHDDEFAADADQVIRLRDGRIRESHESPLGS</sequence>
<evidence type="ECO:0000256" key="3">
    <source>
        <dbReference type="ARBA" id="ARBA00022840"/>
    </source>
</evidence>
<keyword evidence="2" id="KW-0547">Nucleotide-binding</keyword>
<keyword evidence="1" id="KW-0813">Transport</keyword>
<dbReference type="GO" id="GO:0016887">
    <property type="term" value="F:ATP hydrolysis activity"/>
    <property type="evidence" value="ECO:0007669"/>
    <property type="project" value="InterPro"/>
</dbReference>
<dbReference type="GO" id="GO:0005524">
    <property type="term" value="F:ATP binding"/>
    <property type="evidence" value="ECO:0007669"/>
    <property type="project" value="UniProtKB-KW"/>
</dbReference>
<dbReference type="Gene3D" id="3.40.50.300">
    <property type="entry name" value="P-loop containing nucleotide triphosphate hydrolases"/>
    <property type="match status" value="1"/>
</dbReference>
<dbReference type="AlphaFoldDB" id="A0A921SX96"/>
<dbReference type="SUPFAM" id="SSF52540">
    <property type="entry name" value="P-loop containing nucleoside triphosphate hydrolases"/>
    <property type="match status" value="1"/>
</dbReference>
<dbReference type="InterPro" id="IPR017871">
    <property type="entry name" value="ABC_transporter-like_CS"/>
</dbReference>
<dbReference type="SMART" id="SM00382">
    <property type="entry name" value="AAA"/>
    <property type="match status" value="1"/>
</dbReference>
<keyword evidence="3 5" id="KW-0067">ATP-binding</keyword>
<dbReference type="InterPro" id="IPR003439">
    <property type="entry name" value="ABC_transporter-like_ATP-bd"/>
</dbReference>
<organism evidence="5 6">
    <name type="scientific">Brachybacterium massiliense</name>
    <dbReference type="NCBI Taxonomy" id="1755098"/>
    <lineage>
        <taxon>Bacteria</taxon>
        <taxon>Bacillati</taxon>
        <taxon>Actinomycetota</taxon>
        <taxon>Actinomycetes</taxon>
        <taxon>Micrococcales</taxon>
        <taxon>Dermabacteraceae</taxon>
        <taxon>Brachybacterium</taxon>
    </lineage>
</organism>
<dbReference type="InterPro" id="IPR003593">
    <property type="entry name" value="AAA+_ATPase"/>
</dbReference>
<protein>
    <submittedName>
        <fullName evidence="5">ABC transporter ATP-binding protein</fullName>
    </submittedName>
</protein>
<evidence type="ECO:0000259" key="4">
    <source>
        <dbReference type="PROSITE" id="PS50893"/>
    </source>
</evidence>
<evidence type="ECO:0000313" key="6">
    <source>
        <dbReference type="Proteomes" id="UP000742460"/>
    </source>
</evidence>
<accession>A0A921SX96</accession>